<dbReference type="EMBL" id="CP042908">
    <property type="protein sequence ID" value="QIB92085.1"/>
    <property type="molecule type" value="Genomic_DNA"/>
</dbReference>
<dbReference type="Pfam" id="PF01895">
    <property type="entry name" value="PhoU"/>
    <property type="match status" value="1"/>
</dbReference>
<dbReference type="PANTHER" id="PTHR42930">
    <property type="entry name" value="PHOSPHATE-SPECIFIC TRANSPORT SYSTEM ACCESSORY PROTEIN PHOU"/>
    <property type="match status" value="1"/>
</dbReference>
<dbReference type="OrthoDB" id="40991at2157"/>
<dbReference type="GO" id="GO:0003677">
    <property type="term" value="F:DNA binding"/>
    <property type="evidence" value="ECO:0007669"/>
    <property type="project" value="InterPro"/>
</dbReference>
<dbReference type="InterPro" id="IPR028366">
    <property type="entry name" value="PhoU"/>
</dbReference>
<dbReference type="RefSeq" id="WP_080503050.1">
    <property type="nucleotide sequence ID" value="NZ_CP029709.1"/>
</dbReference>
<dbReference type="Proteomes" id="UP000467371">
    <property type="component" value="Chromosome"/>
</dbReference>
<name>A0A4P8QWB8_METMZ</name>
<dbReference type="InterPro" id="IPR007159">
    <property type="entry name" value="SpoVT-AbrB_dom"/>
</dbReference>
<reference evidence="2 4" key="1">
    <citation type="submission" date="2018-05" db="EMBL/GenBank/DDBJ databases">
        <title>Methanosarcina gilichinskyana sp. nov., a novel methanogenic archaeon isolated from Holocene permafrost, North East Russia.</title>
        <authorList>
            <person name="Oshurkova V."/>
            <person name="Meer M."/>
            <person name="Bochkareva O."/>
            <person name="Shcherbakova V."/>
        </authorList>
    </citation>
    <scope>NUCLEOTIDE SEQUENCE [LARGE SCALE GENOMIC DNA]</scope>
    <source>
        <strain evidence="2 4">JL01</strain>
    </source>
</reference>
<evidence type="ECO:0000313" key="4">
    <source>
        <dbReference type="Proteomes" id="UP000300067"/>
    </source>
</evidence>
<dbReference type="InterPro" id="IPR038078">
    <property type="entry name" value="PhoU-like_sf"/>
</dbReference>
<evidence type="ECO:0000313" key="2">
    <source>
        <dbReference type="EMBL" id="QCR15932.1"/>
    </source>
</evidence>
<dbReference type="Pfam" id="PF04014">
    <property type="entry name" value="MazE_antitoxin"/>
    <property type="match status" value="1"/>
</dbReference>
<dbReference type="AlphaFoldDB" id="A0A4P8QWB8"/>
<accession>A0A4P8QWB8</accession>
<dbReference type="GO" id="GO:0030643">
    <property type="term" value="P:intracellular phosphate ion homeostasis"/>
    <property type="evidence" value="ECO:0007669"/>
    <property type="project" value="InterPro"/>
</dbReference>
<dbReference type="Gene3D" id="1.20.58.220">
    <property type="entry name" value="Phosphate transport system protein phou homolog 2, domain 2"/>
    <property type="match status" value="1"/>
</dbReference>
<dbReference type="EMBL" id="CP029709">
    <property type="protein sequence ID" value="QCR15932.1"/>
    <property type="molecule type" value="Genomic_DNA"/>
</dbReference>
<reference evidence="3 5" key="2">
    <citation type="journal article" date="2020" name="Environ. Microbiol. Rep.">
        <title>Redox cycling of Fe(II) and Fe(III) in magnetite accelerates aceticlastic methanogenesis by Methanosarcina mazei.</title>
        <authorList>
            <person name="Wang H."/>
            <person name="Byrne J.M."/>
            <person name="Liu P."/>
            <person name="Liu J."/>
            <person name="Dong X."/>
            <person name="Lu Y."/>
        </authorList>
    </citation>
    <scope>NUCLEOTIDE SEQUENCE [LARGE SCALE GENOMIC DNA]</scope>
    <source>
        <strain evidence="3">Zm-15</strain>
        <strain evidence="5">zm-15</strain>
    </source>
</reference>
<dbReference type="SMART" id="SM00966">
    <property type="entry name" value="SpoVT_AbrB"/>
    <property type="match status" value="1"/>
</dbReference>
<dbReference type="GO" id="GO:0045936">
    <property type="term" value="P:negative regulation of phosphate metabolic process"/>
    <property type="evidence" value="ECO:0007669"/>
    <property type="project" value="InterPro"/>
</dbReference>
<proteinExistence type="predicted"/>
<dbReference type="GeneID" id="24852417"/>
<dbReference type="SUPFAM" id="SSF109755">
    <property type="entry name" value="PhoU-like"/>
    <property type="match status" value="1"/>
</dbReference>
<evidence type="ECO:0000259" key="1">
    <source>
        <dbReference type="SMART" id="SM00966"/>
    </source>
</evidence>
<sequence>MTKDKRKVQFTGNSTYIVSLPIKWVRDIGLEAGDTLTLTPMPNKTLLVSSSAISKDHSVLKATIDYLHSDSAENNLRILISHYLVGYDVIRLTTKKGFSAYDRKFIKDSVRQKLIGLELVEESRNELVFQCLLNYNDLPLNRVIKNMYGLVLSMLEDSMTALRDHNVEIAEDVIQRDDDVDRFYLLAVRQLKASIEDIELSEKIGIRHPRECLGYRLITKSIERVGDHAVRIARNVLKMDSGISSDDPIFKMADLSRKVFESSIDSMQEEDLQAINKIVVEAKKVSQFGVSLESRGDEGEGSIELSMVLESLRRVAEYSADIAEVAINMNIKQI</sequence>
<feature type="domain" description="SpoVT-AbrB" evidence="1">
    <location>
        <begin position="10"/>
        <end position="56"/>
    </location>
</feature>
<dbReference type="InterPro" id="IPR026022">
    <property type="entry name" value="PhoU_dom"/>
</dbReference>
<dbReference type="PANTHER" id="PTHR42930:SF2">
    <property type="entry name" value="PHOU DOMAIN-CONTAINING PROTEIN"/>
    <property type="match status" value="1"/>
</dbReference>
<dbReference type="Proteomes" id="UP000300067">
    <property type="component" value="Chromosome"/>
</dbReference>
<evidence type="ECO:0000313" key="5">
    <source>
        <dbReference type="Proteomes" id="UP000467371"/>
    </source>
</evidence>
<organism evidence="2 4">
    <name type="scientific">Methanosarcina mazei</name>
    <name type="common">Methanosarcina frisia</name>
    <dbReference type="NCBI Taxonomy" id="2209"/>
    <lineage>
        <taxon>Archaea</taxon>
        <taxon>Methanobacteriati</taxon>
        <taxon>Methanobacteriota</taxon>
        <taxon>Stenosarchaea group</taxon>
        <taxon>Methanomicrobia</taxon>
        <taxon>Methanosarcinales</taxon>
        <taxon>Methanosarcinaceae</taxon>
        <taxon>Methanosarcina</taxon>
    </lineage>
</organism>
<protein>
    <submittedName>
        <fullName evidence="2">Phosphate uptake regulator PhoU</fullName>
    </submittedName>
</protein>
<gene>
    <name evidence="2" type="ORF">DKM28_07650</name>
    <name evidence="3" type="ORF">FQU78_14525</name>
</gene>
<evidence type="ECO:0000313" key="3">
    <source>
        <dbReference type="EMBL" id="QIB92085.1"/>
    </source>
</evidence>